<name>A0A6A4W8T2_AMPAM</name>
<dbReference type="EMBL" id="VIIS01000868">
    <property type="protein sequence ID" value="KAF0304167.1"/>
    <property type="molecule type" value="Genomic_DNA"/>
</dbReference>
<evidence type="ECO:0000313" key="4">
    <source>
        <dbReference type="Proteomes" id="UP000440578"/>
    </source>
</evidence>
<evidence type="ECO:0000256" key="1">
    <source>
        <dbReference type="SAM" id="MobiDB-lite"/>
    </source>
</evidence>
<dbReference type="SMART" id="SM00217">
    <property type="entry name" value="WAP"/>
    <property type="match status" value="2"/>
</dbReference>
<protein>
    <submittedName>
        <fullName evidence="3">WAP four-disulfide core domain protein 2</fullName>
    </submittedName>
</protein>
<dbReference type="SUPFAM" id="SSF57256">
    <property type="entry name" value="Elafin-like"/>
    <property type="match status" value="2"/>
</dbReference>
<keyword evidence="4" id="KW-1185">Reference proteome</keyword>
<feature type="domain" description="WAP" evidence="2">
    <location>
        <begin position="232"/>
        <end position="283"/>
    </location>
</feature>
<evidence type="ECO:0000313" key="3">
    <source>
        <dbReference type="EMBL" id="KAF0304167.1"/>
    </source>
</evidence>
<dbReference type="PROSITE" id="PS51390">
    <property type="entry name" value="WAP"/>
    <property type="match status" value="2"/>
</dbReference>
<organism evidence="3 4">
    <name type="scientific">Amphibalanus amphitrite</name>
    <name type="common">Striped barnacle</name>
    <name type="synonym">Balanus amphitrite</name>
    <dbReference type="NCBI Taxonomy" id="1232801"/>
    <lineage>
        <taxon>Eukaryota</taxon>
        <taxon>Metazoa</taxon>
        <taxon>Ecdysozoa</taxon>
        <taxon>Arthropoda</taxon>
        <taxon>Crustacea</taxon>
        <taxon>Multicrustacea</taxon>
        <taxon>Cirripedia</taxon>
        <taxon>Thoracica</taxon>
        <taxon>Thoracicalcarea</taxon>
        <taxon>Balanomorpha</taxon>
        <taxon>Balanoidea</taxon>
        <taxon>Balanidae</taxon>
        <taxon>Amphibalaninae</taxon>
        <taxon>Amphibalanus</taxon>
    </lineage>
</organism>
<dbReference type="AlphaFoldDB" id="A0A6A4W8T2"/>
<feature type="domain" description="WAP" evidence="2">
    <location>
        <begin position="285"/>
        <end position="345"/>
    </location>
</feature>
<accession>A0A6A4W8T2</accession>
<dbReference type="GO" id="GO:0005615">
    <property type="term" value="C:extracellular space"/>
    <property type="evidence" value="ECO:0007669"/>
    <property type="project" value="TreeGrafter"/>
</dbReference>
<dbReference type="PANTHER" id="PTHR19441">
    <property type="entry name" value="WHEY ACDIC PROTEIN WAP"/>
    <property type="match status" value="1"/>
</dbReference>
<dbReference type="Pfam" id="PF00095">
    <property type="entry name" value="WAP"/>
    <property type="match status" value="2"/>
</dbReference>
<dbReference type="PRINTS" id="PR00003">
    <property type="entry name" value="4DISULPHCORE"/>
</dbReference>
<dbReference type="PANTHER" id="PTHR19441:SF95">
    <property type="entry name" value="PERLWAPIN ISOFORM X1"/>
    <property type="match status" value="1"/>
</dbReference>
<proteinExistence type="predicted"/>
<comment type="caution">
    <text evidence="3">The sequence shown here is derived from an EMBL/GenBank/DDBJ whole genome shotgun (WGS) entry which is preliminary data.</text>
</comment>
<feature type="region of interest" description="Disordered" evidence="1">
    <location>
        <begin position="1"/>
        <end position="87"/>
    </location>
</feature>
<evidence type="ECO:0000259" key="2">
    <source>
        <dbReference type="PROSITE" id="PS51390"/>
    </source>
</evidence>
<dbReference type="GO" id="GO:0004867">
    <property type="term" value="F:serine-type endopeptidase inhibitor activity"/>
    <property type="evidence" value="ECO:0007669"/>
    <property type="project" value="TreeGrafter"/>
</dbReference>
<dbReference type="InterPro" id="IPR036645">
    <property type="entry name" value="Elafin-like_sf"/>
</dbReference>
<sequence length="348" mass="37847">MPADRGDRAESDSERQDAERSQRARHYADRPGGAVFAITVSGHKHEQRRRKPPPRAPAHSLGTQCAPASAPAPPAATSGRRSLKSAAPAEAVTPGSCSLQFTAMSCHAPTVRVLLLLVAAVAGARLVAADAAPDQKSAAVAAAPPLTDPDAEGIATDGETSARFFFKKNRNRYNRRYPNYDYNYYYDYNNYDYNNYDYNSQCQSCGYGAVDYTTARSCCQRGYQRCCFNNNGSEKPGTCPSLVYGSGVGSSTYCRQECYRDSDCYGAQKCCTQGCSRTCRSPSTGYEKPGTCPYPGSAGASYPSYPYHSGGSRAYCRRDCYSDQQCPGSQKCCETNCSATCVQPQRYY</sequence>
<gene>
    <name evidence="3" type="primary">WFDC2_1</name>
    <name evidence="3" type="ORF">FJT64_023974</name>
</gene>
<dbReference type="InterPro" id="IPR008197">
    <property type="entry name" value="WAP_dom"/>
</dbReference>
<feature type="compositionally biased region" description="Basic and acidic residues" evidence="1">
    <location>
        <begin position="1"/>
        <end position="29"/>
    </location>
</feature>
<dbReference type="Proteomes" id="UP000440578">
    <property type="component" value="Unassembled WGS sequence"/>
</dbReference>
<reference evidence="3 4" key="1">
    <citation type="submission" date="2019-07" db="EMBL/GenBank/DDBJ databases">
        <title>Draft genome assembly of a fouling barnacle, Amphibalanus amphitrite (Darwin, 1854): The first reference genome for Thecostraca.</title>
        <authorList>
            <person name="Kim W."/>
        </authorList>
    </citation>
    <scope>NUCLEOTIDE SEQUENCE [LARGE SCALE GENOMIC DNA]</scope>
    <source>
        <strain evidence="3">SNU_AA5</strain>
        <tissue evidence="3">Soma without cirri and trophi</tissue>
    </source>
</reference>
<dbReference type="Gene3D" id="4.10.75.10">
    <property type="entry name" value="Elafin-like"/>
    <property type="match status" value="2"/>
</dbReference>
<dbReference type="InterPro" id="IPR050514">
    <property type="entry name" value="WAP_four-disulfide_core"/>
</dbReference>